<feature type="domain" description="F-box" evidence="1">
    <location>
        <begin position="7"/>
        <end position="47"/>
    </location>
</feature>
<reference evidence="2 3" key="1">
    <citation type="submission" date="2018-10" db="EMBL/GenBank/DDBJ databases">
        <title>A high-quality apple genome assembly.</title>
        <authorList>
            <person name="Hu J."/>
        </authorList>
    </citation>
    <scope>NUCLEOTIDE SEQUENCE [LARGE SCALE GENOMIC DNA]</scope>
    <source>
        <strain evidence="3">cv. HFTH1</strain>
        <tissue evidence="2">Young leaf</tissue>
    </source>
</reference>
<evidence type="ECO:0000313" key="2">
    <source>
        <dbReference type="EMBL" id="RXH76531.1"/>
    </source>
</evidence>
<evidence type="ECO:0000259" key="1">
    <source>
        <dbReference type="SMART" id="SM00256"/>
    </source>
</evidence>
<dbReference type="AlphaFoldDB" id="A0A498I4Z5"/>
<sequence>MARLCKLSEEMVVEILSRLPPKSLMRFKCVRRSWCDLIQNPNFVEKHLSNPKHNKLASSTSIIVKLTVPKGTNIKDKEENFIRNKINLTPDMMDSDELLIVSANGHIVSYNLSTKTRKYVSIRGVDNPRFIQASVYVNSVISVKRDNTIDIL</sequence>
<dbReference type="InterPro" id="IPR036047">
    <property type="entry name" value="F-box-like_dom_sf"/>
</dbReference>
<dbReference type="Proteomes" id="UP000290289">
    <property type="component" value="Chromosome 14"/>
</dbReference>
<dbReference type="EMBL" id="RDQH01000340">
    <property type="protein sequence ID" value="RXH76531.1"/>
    <property type="molecule type" value="Genomic_DNA"/>
</dbReference>
<name>A0A498I4Z5_MALDO</name>
<keyword evidence="3" id="KW-1185">Reference proteome</keyword>
<protein>
    <recommendedName>
        <fullName evidence="1">F-box domain-containing protein</fullName>
    </recommendedName>
</protein>
<proteinExistence type="predicted"/>
<dbReference type="SUPFAM" id="SSF81383">
    <property type="entry name" value="F-box domain"/>
    <property type="match status" value="1"/>
</dbReference>
<dbReference type="Pfam" id="PF00646">
    <property type="entry name" value="F-box"/>
    <property type="match status" value="1"/>
</dbReference>
<accession>A0A498I4Z5</accession>
<comment type="caution">
    <text evidence="2">The sequence shown here is derived from an EMBL/GenBank/DDBJ whole genome shotgun (WGS) entry which is preliminary data.</text>
</comment>
<dbReference type="InterPro" id="IPR050796">
    <property type="entry name" value="SCF_F-box_component"/>
</dbReference>
<evidence type="ECO:0000313" key="3">
    <source>
        <dbReference type="Proteomes" id="UP000290289"/>
    </source>
</evidence>
<dbReference type="SMART" id="SM00256">
    <property type="entry name" value="FBOX"/>
    <property type="match status" value="1"/>
</dbReference>
<dbReference type="PANTHER" id="PTHR31672:SF13">
    <property type="entry name" value="F-BOX PROTEIN CPR30-LIKE"/>
    <property type="match status" value="1"/>
</dbReference>
<dbReference type="InterPro" id="IPR001810">
    <property type="entry name" value="F-box_dom"/>
</dbReference>
<dbReference type="PANTHER" id="PTHR31672">
    <property type="entry name" value="BNACNNG10540D PROTEIN"/>
    <property type="match status" value="1"/>
</dbReference>
<dbReference type="Gene3D" id="1.20.1280.50">
    <property type="match status" value="1"/>
</dbReference>
<gene>
    <name evidence="2" type="ORF">DVH24_019419</name>
</gene>
<organism evidence="2 3">
    <name type="scientific">Malus domestica</name>
    <name type="common">Apple</name>
    <name type="synonym">Pyrus malus</name>
    <dbReference type="NCBI Taxonomy" id="3750"/>
    <lineage>
        <taxon>Eukaryota</taxon>
        <taxon>Viridiplantae</taxon>
        <taxon>Streptophyta</taxon>
        <taxon>Embryophyta</taxon>
        <taxon>Tracheophyta</taxon>
        <taxon>Spermatophyta</taxon>
        <taxon>Magnoliopsida</taxon>
        <taxon>eudicotyledons</taxon>
        <taxon>Gunneridae</taxon>
        <taxon>Pentapetalae</taxon>
        <taxon>rosids</taxon>
        <taxon>fabids</taxon>
        <taxon>Rosales</taxon>
        <taxon>Rosaceae</taxon>
        <taxon>Amygdaloideae</taxon>
        <taxon>Maleae</taxon>
        <taxon>Malus</taxon>
    </lineage>
</organism>
<dbReference type="CDD" id="cd22157">
    <property type="entry name" value="F-box_AtFBW1-like"/>
    <property type="match status" value="1"/>
</dbReference>